<gene>
    <name evidence="2" type="ORF">FA14DRAFT_186276</name>
</gene>
<reference evidence="2 3" key="1">
    <citation type="journal article" date="2018" name="Mol. Biol. Evol.">
        <title>Broad Genomic Sampling Reveals a Smut Pathogenic Ancestry of the Fungal Clade Ustilaginomycotina.</title>
        <authorList>
            <person name="Kijpornyongpan T."/>
            <person name="Mondo S.J."/>
            <person name="Barry K."/>
            <person name="Sandor L."/>
            <person name="Lee J."/>
            <person name="Lipzen A."/>
            <person name="Pangilinan J."/>
            <person name="LaButti K."/>
            <person name="Hainaut M."/>
            <person name="Henrissat B."/>
            <person name="Grigoriev I.V."/>
            <person name="Spatafora J.W."/>
            <person name="Aime M.C."/>
        </authorList>
    </citation>
    <scope>NUCLEOTIDE SEQUENCE [LARGE SCALE GENOMIC DNA]</scope>
    <source>
        <strain evidence="2 3">MCA 3882</strain>
    </source>
</reference>
<dbReference type="Proteomes" id="UP000245771">
    <property type="component" value="Unassembled WGS sequence"/>
</dbReference>
<dbReference type="PANTHER" id="PTHR38663:SF1">
    <property type="entry name" value="L-ORNITHINE N(5)-MONOOXYGENASE"/>
    <property type="match status" value="1"/>
</dbReference>
<dbReference type="AlphaFoldDB" id="A0A316V2L9"/>
<dbReference type="OrthoDB" id="76038at2759"/>
<evidence type="ECO:0000256" key="1">
    <source>
        <dbReference type="SAM" id="MobiDB-lite"/>
    </source>
</evidence>
<proteinExistence type="predicted"/>
<evidence type="ECO:0000313" key="3">
    <source>
        <dbReference type="Proteomes" id="UP000245771"/>
    </source>
</evidence>
<feature type="region of interest" description="Disordered" evidence="1">
    <location>
        <begin position="51"/>
        <end position="75"/>
    </location>
</feature>
<protein>
    <submittedName>
        <fullName evidence="2">Uncharacterized protein</fullName>
    </submittedName>
</protein>
<dbReference type="InParanoid" id="A0A316V2L9"/>
<organism evidence="2 3">
    <name type="scientific">Meira miltonrushii</name>
    <dbReference type="NCBI Taxonomy" id="1280837"/>
    <lineage>
        <taxon>Eukaryota</taxon>
        <taxon>Fungi</taxon>
        <taxon>Dikarya</taxon>
        <taxon>Basidiomycota</taxon>
        <taxon>Ustilaginomycotina</taxon>
        <taxon>Exobasidiomycetes</taxon>
        <taxon>Exobasidiales</taxon>
        <taxon>Brachybasidiaceae</taxon>
        <taxon>Meira</taxon>
    </lineage>
</organism>
<name>A0A316V2L9_9BASI</name>
<dbReference type="PANTHER" id="PTHR38663">
    <property type="match status" value="1"/>
</dbReference>
<dbReference type="SUPFAM" id="SSF51905">
    <property type="entry name" value="FAD/NAD(P)-binding domain"/>
    <property type="match status" value="2"/>
</dbReference>
<dbReference type="Gene3D" id="3.50.50.60">
    <property type="entry name" value="FAD/NAD(P)-binding domain"/>
    <property type="match status" value="1"/>
</dbReference>
<feature type="region of interest" description="Disordered" evidence="1">
    <location>
        <begin position="476"/>
        <end position="506"/>
    </location>
</feature>
<dbReference type="STRING" id="1280837.A0A316V2L9"/>
<evidence type="ECO:0000313" key="2">
    <source>
        <dbReference type="EMBL" id="PWN31807.1"/>
    </source>
</evidence>
<dbReference type="InterPro" id="IPR036188">
    <property type="entry name" value="FAD/NAD-bd_sf"/>
</dbReference>
<keyword evidence="3" id="KW-1185">Reference proteome</keyword>
<accession>A0A316V2L9</accession>
<feature type="compositionally biased region" description="Polar residues" evidence="1">
    <location>
        <begin position="617"/>
        <end position="628"/>
    </location>
</feature>
<dbReference type="RefSeq" id="XP_025352109.1">
    <property type="nucleotide sequence ID" value="XM_025501513.1"/>
</dbReference>
<feature type="region of interest" description="Disordered" evidence="1">
    <location>
        <begin position="609"/>
        <end position="628"/>
    </location>
</feature>
<sequence length="646" mass="72449">MDPVTFPSEHFFDLVVIGSGPAALSVVTRILESRPAALYTEEEHTHLHWLRKNGKDDSVRSSKNKTSTKDAKRPLLKTKSVGRGNERVIVPQNTNEQSCQCDGSIRILIIDRLGEWMANWDRLFGIYQIPHLRSPLFFHPAPADIDALVAFAERKGRMKVQTPNDHQDKVRRTSQDGCPDLIEVPGCVGKEISKHKRKKRAQQPSKRMGDIVNERDRRDYFTPSTKLFHDFIREDCIKRYGLDNEGKPWPNAKEAFQQNDEPDKRIQFVRGEVTNLDWTTLHISGWEKLQGFSVELNDGIRIAAKAVVCAGGPGATPGVPEYLTNTTDKTQIVPSGPGWCHSTQLGMQGRTLPPLPLQRRIKDKQPSSMVVIGGGLTSAQICDVAIRNGVEDVTLLMRGYFKIKPFDLDLKWVARYANLEKMRFWQEDDPQKRLEAMYAARNGGSITPRYAKLIKQYQQEGKLKIMTCTKVDKAEWTPMNEDDQDEGECNASAKSSKGEDSGDESIAEDEIEIKETKQTLRPHYIISATGAAPKFSQVPFLRNIAKQHPVPEYGGLPWLTESLQYGKLPLFCAGAFSALQIGPGAFNLEGMRAAADRIAVRLQELAIGQEGEGDAESTPQQKSNNTQSVSQFTHFAYQHLPQEVEA</sequence>
<dbReference type="EMBL" id="KZ819607">
    <property type="protein sequence ID" value="PWN31807.1"/>
    <property type="molecule type" value="Genomic_DNA"/>
</dbReference>
<dbReference type="GeneID" id="37023294"/>